<evidence type="ECO:0000256" key="1">
    <source>
        <dbReference type="SAM" id="MobiDB-lite"/>
    </source>
</evidence>
<reference evidence="5 6" key="1">
    <citation type="journal article" date="2004" name="Nature">
        <title>Genome evolution in yeasts.</title>
        <authorList>
            <consortium name="Genolevures"/>
            <person name="Dujon B."/>
            <person name="Sherman D."/>
            <person name="Fischer G."/>
            <person name="Durrens P."/>
            <person name="Casaregola S."/>
            <person name="Lafontaine I."/>
            <person name="de Montigny J."/>
            <person name="Marck C."/>
            <person name="Neuveglise C."/>
            <person name="Talla E."/>
            <person name="Goffard N."/>
            <person name="Frangeul L."/>
            <person name="Aigle M."/>
            <person name="Anthouard V."/>
            <person name="Babour A."/>
            <person name="Barbe V."/>
            <person name="Barnay S."/>
            <person name="Blanchin S."/>
            <person name="Beckerich J.M."/>
            <person name="Beyne E."/>
            <person name="Bleykasten C."/>
            <person name="Boisrame A."/>
            <person name="Boyer J."/>
            <person name="Cattolico L."/>
            <person name="Confanioleri F."/>
            <person name="de Daruvar A."/>
            <person name="Despons L."/>
            <person name="Fabre E."/>
            <person name="Fairhead C."/>
            <person name="Ferry-Dumazet H."/>
            <person name="Groppi A."/>
            <person name="Hantraye F."/>
            <person name="Hennequin C."/>
            <person name="Jauniaux N."/>
            <person name="Joyet P."/>
            <person name="Kachouri R."/>
            <person name="Kerrest A."/>
            <person name="Koszul R."/>
            <person name="Lemaire M."/>
            <person name="Lesur I."/>
            <person name="Ma L."/>
            <person name="Muller H."/>
            <person name="Nicaud J.M."/>
            <person name="Nikolski M."/>
            <person name="Oztas S."/>
            <person name="Ozier-Kalogeropoulos O."/>
            <person name="Pellenz S."/>
            <person name="Potier S."/>
            <person name="Richard G.F."/>
            <person name="Straub M.L."/>
            <person name="Suleau A."/>
            <person name="Swennene D."/>
            <person name="Tekaia F."/>
            <person name="Wesolowski-Louvel M."/>
            <person name="Westhof E."/>
            <person name="Wirth B."/>
            <person name="Zeniou-Meyer M."/>
            <person name="Zivanovic I."/>
            <person name="Bolotin-Fukuhara M."/>
            <person name="Thierry A."/>
            <person name="Bouchier C."/>
            <person name="Caudron B."/>
            <person name="Scarpelli C."/>
            <person name="Gaillardin C."/>
            <person name="Weissenbach J."/>
            <person name="Wincker P."/>
            <person name="Souciet J.L."/>
        </authorList>
    </citation>
    <scope>NUCLEOTIDE SEQUENCE [LARGE SCALE GENOMIC DNA]</scope>
    <source>
        <strain evidence="6">ATCC 2001 / BCRC 20586 / JCM 3761 / NBRC 0622 / NRRL Y-65 / CBS 138</strain>
    </source>
</reference>
<dbReference type="Gene3D" id="2.60.120.1560">
    <property type="match status" value="1"/>
</dbReference>
<dbReference type="Proteomes" id="UP000002428">
    <property type="component" value="Chromosome E"/>
</dbReference>
<keyword evidence="2" id="KW-0732">Signal</keyword>
<organism evidence="5 6">
    <name type="scientific">Candida glabrata (strain ATCC 2001 / BCRC 20586 / JCM 3761 / NBRC 0622 / NRRL Y-65 / CBS 138)</name>
    <name type="common">Yeast</name>
    <name type="synonym">Nakaseomyces glabratus</name>
    <dbReference type="NCBI Taxonomy" id="284593"/>
    <lineage>
        <taxon>Eukaryota</taxon>
        <taxon>Fungi</taxon>
        <taxon>Dikarya</taxon>
        <taxon>Ascomycota</taxon>
        <taxon>Saccharomycotina</taxon>
        <taxon>Saccharomycetes</taxon>
        <taxon>Saccharomycetales</taxon>
        <taxon>Saccharomycetaceae</taxon>
        <taxon>Nakaseomyces</taxon>
    </lineage>
</organism>
<evidence type="ECO:0000313" key="6">
    <source>
        <dbReference type="Proteomes" id="UP000002428"/>
    </source>
</evidence>
<sequence length="880" mass="98298">MSWALIYAILHSLAVVCEGFISTEGDISIVRDSNIPNNYPLGCSNKYSGHLPGLKMELYSYNYVNPRHPDPQNPGKLDQLYDPNLLGTYECFDSSYKDINYPRVGYKSKTLIGRSDGVSGILNFNFVPPWGCMPQKGQLPPAYNFKSNITLSNFTMILFGYFKPKISGNHIFSLHGDDLIYLNFGAGNAFDCCRQESSADNFGNYQAFSLWGINWEKKTLTVYLDMNTYYPIRIFYNNRDYQAIFNFSFKTEFDSSPVIDFQDYFFFLRDIDGGCPGEVSFQTTCGNFPRTITKTVDYEVVSSHPVQLPYTKTIYHVLVPCTSSVGATICTDGYYDPISNICHSYSSMIIKKLSSVLPSSSISSGLRLSSSSTFSSIPMPSVTTSKIMSSRFEAPFGPRIGTWDLEDKPEPASKQLGDFIVDINGMSRSHLAQFSVNLPSNDTQRPYSKRNSSFFPSNLSDREPATPTSWIYMETTVDPLVTSLSPQQENKTHQKQLSSPYFFASSVDRSLNSSYKSSSLYLDHILRSSFSSSMKLHQSRDYASEKQKLSFSEQQSSTSSKVLASKLKDMSDRSSTNYSIVRHATPHPNFSQIQRSQPKSKYSYLNSTESIDGIPTAHKFMSKLPELRSQFTNSPLFTKMGAIGNHSPQFVSEYSHYSSSMDNLSIGSDTLESSNLSRSSIASNPVNSSYFTNDVFEITQLNNKTDSRSILYGDDTSTQTAISESTPASGISVPTLINITRNLVHVINVTAEELNWNTPPAVDKNDGSSNLITIKWFSDVSTLFSYVIGMADDQDNIYTTNCCGSCHHHYHIHSINLPTFTDFYSRVDTNNENSNLGIQTLNDTFNLISSLTHNGGSTFLKASISYLSLTELIIGVILLC</sequence>
<evidence type="ECO:0000259" key="3">
    <source>
        <dbReference type="PROSITE" id="PS51820"/>
    </source>
</evidence>
<gene>
    <name evidence="4" type="primary">EPA20</name>
    <name evidence="4 5" type="ordered locus">CAGL0E00275g</name>
</gene>
<accession>Q6FVP4</accession>
<dbReference type="STRING" id="284593.Q6FVP4"/>
<name>Q6FVP4_CANGA</name>
<proteinExistence type="predicted"/>
<feature type="signal peptide" evidence="2">
    <location>
        <begin position="1"/>
        <end position="19"/>
    </location>
</feature>
<feature type="region of interest" description="Disordered" evidence="1">
    <location>
        <begin position="442"/>
        <end position="462"/>
    </location>
</feature>
<dbReference type="EMBL" id="CR380951">
    <property type="protein sequence ID" value="CAG58619.1"/>
    <property type="molecule type" value="Genomic_DNA"/>
</dbReference>
<dbReference type="Pfam" id="PF10528">
    <property type="entry name" value="GLEYA"/>
    <property type="match status" value="1"/>
</dbReference>
<evidence type="ECO:0000256" key="2">
    <source>
        <dbReference type="SAM" id="SignalP"/>
    </source>
</evidence>
<dbReference type="InterPro" id="IPR018871">
    <property type="entry name" value="GLEYA_adhesin_domain"/>
</dbReference>
<dbReference type="InParanoid" id="Q6FVP4"/>
<dbReference type="KEGG" id="cgr:2887317"/>
<dbReference type="AlphaFoldDB" id="Q6FVP4"/>
<dbReference type="InterPro" id="IPR037524">
    <property type="entry name" value="PA14/GLEYA"/>
</dbReference>
<dbReference type="eggNOG" id="ENOG502S8JT">
    <property type="taxonomic scope" value="Eukaryota"/>
</dbReference>
<feature type="domain" description="PA14" evidence="3">
    <location>
        <begin position="86"/>
        <end position="263"/>
    </location>
</feature>
<evidence type="ECO:0000313" key="5">
    <source>
        <dbReference type="EMBL" id="CAG58619.1"/>
    </source>
</evidence>
<dbReference type="HOGENOM" id="CLU_327046_0_0_1"/>
<feature type="chain" id="PRO_5004274234" description="PA14 domain-containing protein" evidence="2">
    <location>
        <begin position="20"/>
        <end position="880"/>
    </location>
</feature>
<dbReference type="RefSeq" id="XP_445700.1">
    <property type="nucleotide sequence ID" value="XM_445700.1"/>
</dbReference>
<dbReference type="VEuPathDB" id="FungiDB:CAGL0E00275g"/>
<feature type="compositionally biased region" description="Polar residues" evidence="1">
    <location>
        <begin position="442"/>
        <end position="459"/>
    </location>
</feature>
<protein>
    <recommendedName>
        <fullName evidence="3">PA14 domain-containing protein</fullName>
    </recommendedName>
</protein>
<keyword evidence="6" id="KW-1185">Reference proteome</keyword>
<dbReference type="GeneID" id="2887317"/>
<dbReference type="CGD" id="CAL0128688">
    <property type="gene designation" value="EPA20"/>
</dbReference>
<dbReference type="PROSITE" id="PS51820">
    <property type="entry name" value="PA14"/>
    <property type="match status" value="1"/>
</dbReference>
<evidence type="ECO:0000313" key="4">
    <source>
        <dbReference type="CGD" id="CAL0128688"/>
    </source>
</evidence>